<dbReference type="PANTHER" id="PTHR11690">
    <property type="entry name" value="AMILORIDE-SENSITIVE SODIUM CHANNEL-RELATED"/>
    <property type="match status" value="1"/>
</dbReference>
<organism evidence="14 15">
    <name type="scientific">Galendromus occidentalis</name>
    <name type="common">western predatory mite</name>
    <dbReference type="NCBI Taxonomy" id="34638"/>
    <lineage>
        <taxon>Eukaryota</taxon>
        <taxon>Metazoa</taxon>
        <taxon>Ecdysozoa</taxon>
        <taxon>Arthropoda</taxon>
        <taxon>Chelicerata</taxon>
        <taxon>Arachnida</taxon>
        <taxon>Acari</taxon>
        <taxon>Parasitiformes</taxon>
        <taxon>Mesostigmata</taxon>
        <taxon>Gamasina</taxon>
        <taxon>Phytoseioidea</taxon>
        <taxon>Phytoseiidae</taxon>
        <taxon>Typhlodrominae</taxon>
        <taxon>Galendromus</taxon>
    </lineage>
</organism>
<dbReference type="PANTHER" id="PTHR11690:SF248">
    <property type="entry name" value="PICKPOCKET 17, ISOFORM A"/>
    <property type="match status" value="1"/>
</dbReference>
<name>A0AAJ7L553_9ACAR</name>
<keyword evidence="8 12" id="KW-0406">Ion transport</keyword>
<gene>
    <name evidence="15" type="primary">LOC108863959</name>
</gene>
<evidence type="ECO:0000256" key="11">
    <source>
        <dbReference type="ARBA" id="ARBA00023303"/>
    </source>
</evidence>
<accession>A0AAJ7L553</accession>
<evidence type="ECO:0000256" key="4">
    <source>
        <dbReference type="ARBA" id="ARBA00022461"/>
    </source>
</evidence>
<evidence type="ECO:0000256" key="12">
    <source>
        <dbReference type="RuleBase" id="RU000679"/>
    </source>
</evidence>
<dbReference type="Gene3D" id="1.10.287.770">
    <property type="entry name" value="YojJ-like"/>
    <property type="match status" value="1"/>
</dbReference>
<dbReference type="Pfam" id="PF00858">
    <property type="entry name" value="ASC"/>
    <property type="match status" value="1"/>
</dbReference>
<dbReference type="PRINTS" id="PR01078">
    <property type="entry name" value="AMINACHANNEL"/>
</dbReference>
<dbReference type="AlphaFoldDB" id="A0AAJ7L553"/>
<dbReference type="RefSeq" id="XP_018494240.1">
    <property type="nucleotide sequence ID" value="XM_018638724.1"/>
</dbReference>
<dbReference type="KEGG" id="goe:108863959"/>
<keyword evidence="4 12" id="KW-0894">Sodium channel</keyword>
<keyword evidence="11 12" id="KW-0407">Ion channel</keyword>
<dbReference type="InterPro" id="IPR001873">
    <property type="entry name" value="ENaC"/>
</dbReference>
<evidence type="ECO:0000256" key="2">
    <source>
        <dbReference type="ARBA" id="ARBA00007193"/>
    </source>
</evidence>
<dbReference type="GeneID" id="108863959"/>
<dbReference type="GO" id="GO:0005886">
    <property type="term" value="C:plasma membrane"/>
    <property type="evidence" value="ECO:0007669"/>
    <property type="project" value="TreeGrafter"/>
</dbReference>
<evidence type="ECO:0000256" key="5">
    <source>
        <dbReference type="ARBA" id="ARBA00022692"/>
    </source>
</evidence>
<keyword evidence="14" id="KW-1185">Reference proteome</keyword>
<sequence length="620" mass="71017">MIGKLKMSLANWFALRGPKRLFKKKERKKIERVGEDSPLVEPILVESCCSNLRVMMAESQVPGLSSMLRGRSRVRVYTWAFFYIVMTVVALHFLRVLFDDYFSYPISVSIRLEDTAGLLLPAITICNLNPVRRTLICGENTFTLAIPDDIKDYLCNETYRHMISDDGANMVNDFTFWLASSQRLDRDAVKALGHNIRRNVRSCTLQGSKCNLNPGFFTDTFSSTYGNCLTINKQKRESGDFVFYRLGRPEQGLELILNVEINEYLPTTSEAGYIVMIHQHDLEADEATDGIFISPDGTTYIGVNVRKIERLENPYPSHCVFKWPKDSLKPEEDNSYNRANCLKYCLQEAIFTKCGCESVALPTLSNARNICDIIQYNETAMCLENVRASQEQGNIDDLCLCPQACVWVFTTPSIQLATMRGDTSIFNTPAPVRPAPRSAFKETRVKMIVYFQSLIIETIRQVPQYNQAPISQPAGLISNMGGIVGVYLSFGFLVVYEILEILFRASYVAVDFKALSRRIRKKSSEYHNITMQGAREMKRKMGFQNRLRDIEVEPKYFNIERHVSGPPRLRVWDYPSRRQDRAELVPVHRAPEFRVDVRKYIQMKEHMRSLDVSNHTGGDF</sequence>
<reference evidence="15" key="1">
    <citation type="submission" date="2025-08" db="UniProtKB">
        <authorList>
            <consortium name="RefSeq"/>
        </authorList>
    </citation>
    <scope>IDENTIFICATION</scope>
</reference>
<evidence type="ECO:0000256" key="9">
    <source>
        <dbReference type="ARBA" id="ARBA00023136"/>
    </source>
</evidence>
<keyword evidence="10 12" id="KW-0739">Sodium transport</keyword>
<evidence type="ECO:0000256" key="1">
    <source>
        <dbReference type="ARBA" id="ARBA00004141"/>
    </source>
</evidence>
<dbReference type="Proteomes" id="UP000694867">
    <property type="component" value="Unplaced"/>
</dbReference>
<evidence type="ECO:0000256" key="8">
    <source>
        <dbReference type="ARBA" id="ARBA00023065"/>
    </source>
</evidence>
<evidence type="ECO:0000256" key="3">
    <source>
        <dbReference type="ARBA" id="ARBA00022448"/>
    </source>
</evidence>
<keyword evidence="9 13" id="KW-0472">Membrane</keyword>
<evidence type="ECO:0000256" key="6">
    <source>
        <dbReference type="ARBA" id="ARBA00022989"/>
    </source>
</evidence>
<comment type="subcellular location">
    <subcellularLocation>
        <location evidence="1">Membrane</location>
        <topology evidence="1">Multi-pass membrane protein</topology>
    </subcellularLocation>
</comment>
<proteinExistence type="inferred from homology"/>
<evidence type="ECO:0000256" key="7">
    <source>
        <dbReference type="ARBA" id="ARBA00023053"/>
    </source>
</evidence>
<keyword evidence="3 12" id="KW-0813">Transport</keyword>
<evidence type="ECO:0000313" key="15">
    <source>
        <dbReference type="RefSeq" id="XP_018494240.1"/>
    </source>
</evidence>
<keyword evidence="5 12" id="KW-0812">Transmembrane</keyword>
<dbReference type="GO" id="GO:0015280">
    <property type="term" value="F:ligand-gated sodium channel activity"/>
    <property type="evidence" value="ECO:0007669"/>
    <property type="project" value="TreeGrafter"/>
</dbReference>
<evidence type="ECO:0000256" key="10">
    <source>
        <dbReference type="ARBA" id="ARBA00023201"/>
    </source>
</evidence>
<evidence type="ECO:0000313" key="14">
    <source>
        <dbReference type="Proteomes" id="UP000694867"/>
    </source>
</evidence>
<comment type="similarity">
    <text evidence="2 12">Belongs to the amiloride-sensitive sodium channel (TC 1.A.6) family.</text>
</comment>
<keyword evidence="6 13" id="KW-1133">Transmembrane helix</keyword>
<keyword evidence="7" id="KW-0915">Sodium</keyword>
<evidence type="ECO:0000256" key="13">
    <source>
        <dbReference type="SAM" id="Phobius"/>
    </source>
</evidence>
<feature type="transmembrane region" description="Helical" evidence="13">
    <location>
        <begin position="76"/>
        <end position="98"/>
    </location>
</feature>
<protein>
    <submittedName>
        <fullName evidence="15">Acid-sensing ion channel 4-A</fullName>
    </submittedName>
</protein>
<dbReference type="Gene3D" id="2.60.470.10">
    <property type="entry name" value="Acid-sensing ion channels like domains"/>
    <property type="match status" value="1"/>
</dbReference>